<comment type="subcellular location">
    <subcellularLocation>
        <location evidence="19">Endomembrane system</location>
        <topology evidence="19">Single-pass membrane protein</topology>
    </subcellularLocation>
</comment>
<evidence type="ECO:0000256" key="19">
    <source>
        <dbReference type="ARBA" id="ARBA00037847"/>
    </source>
</evidence>
<keyword evidence="11 20" id="KW-1133">Transmembrane helix</keyword>
<dbReference type="GO" id="GO:0012505">
    <property type="term" value="C:endomembrane system"/>
    <property type="evidence" value="ECO:0007669"/>
    <property type="project" value="UniProtKB-SubCell"/>
</dbReference>
<keyword evidence="9 20" id="KW-0812">Transmembrane</keyword>
<feature type="domain" description="GST N-terminal" evidence="21">
    <location>
        <begin position="113"/>
        <end position="193"/>
    </location>
</feature>
<dbReference type="InterPro" id="IPR036282">
    <property type="entry name" value="Glutathione-S-Trfase_C_sf"/>
</dbReference>
<dbReference type="PROSITE" id="PS50404">
    <property type="entry name" value="GST_NTER"/>
    <property type="match status" value="1"/>
</dbReference>
<evidence type="ECO:0000256" key="11">
    <source>
        <dbReference type="ARBA" id="ARBA00022989"/>
    </source>
</evidence>
<dbReference type="UniPathway" id="UPA00662"/>
<dbReference type="PROSITE" id="PS51354">
    <property type="entry name" value="GLUTAREDOXIN_2"/>
    <property type="match status" value="1"/>
</dbReference>
<evidence type="ECO:0000256" key="10">
    <source>
        <dbReference type="ARBA" id="ARBA00022832"/>
    </source>
</evidence>
<keyword evidence="8" id="KW-0643">Prostaglandin biosynthesis</keyword>
<keyword evidence="23" id="KW-1185">Reference proteome</keyword>
<keyword evidence="15" id="KW-0413">Isomerase</keyword>
<evidence type="ECO:0000256" key="7">
    <source>
        <dbReference type="ARBA" id="ARBA00022516"/>
    </source>
</evidence>
<name>A0A6G0Z5D4_APHCR</name>
<comment type="catalytic activity">
    <reaction evidence="17">
        <text>prostaglandin H2 = prostaglandin E2</text>
        <dbReference type="Rhea" id="RHEA:12893"/>
        <dbReference type="ChEBI" id="CHEBI:57405"/>
        <dbReference type="ChEBI" id="CHEBI:606564"/>
        <dbReference type="EC" id="5.3.99.3"/>
    </reaction>
    <physiologicalReaction direction="left-to-right" evidence="17">
        <dbReference type="Rhea" id="RHEA:12894"/>
    </physiologicalReaction>
</comment>
<comment type="caution">
    <text evidence="22">The sequence shown here is derived from an EMBL/GenBank/DDBJ whole genome shotgun (WGS) entry which is preliminary data.</text>
</comment>
<evidence type="ECO:0000256" key="2">
    <source>
        <dbReference type="ARBA" id="ARBA00004702"/>
    </source>
</evidence>
<comment type="catalytic activity">
    <reaction evidence="16">
        <text>prostaglandin H2 = (12S)-hydroxy-(5Z,8E,10E)-heptadecatrienoate + malonaldehyde</text>
        <dbReference type="Rhea" id="RHEA:48644"/>
        <dbReference type="ChEBI" id="CHEBI:57405"/>
        <dbReference type="ChEBI" id="CHEBI:90694"/>
        <dbReference type="ChEBI" id="CHEBI:566274"/>
    </reaction>
    <physiologicalReaction direction="left-to-right" evidence="16">
        <dbReference type="Rhea" id="RHEA:48645"/>
    </physiologicalReaction>
</comment>
<dbReference type="GO" id="GO:0005739">
    <property type="term" value="C:mitochondrion"/>
    <property type="evidence" value="ECO:0007669"/>
    <property type="project" value="TreeGrafter"/>
</dbReference>
<evidence type="ECO:0000256" key="16">
    <source>
        <dbReference type="ARBA" id="ARBA00023930"/>
    </source>
</evidence>
<evidence type="ECO:0000256" key="17">
    <source>
        <dbReference type="ARBA" id="ARBA00023931"/>
    </source>
</evidence>
<evidence type="ECO:0000256" key="9">
    <source>
        <dbReference type="ARBA" id="ARBA00022692"/>
    </source>
</evidence>
<dbReference type="PROSITE" id="PS00195">
    <property type="entry name" value="GLUTAREDOXIN_1"/>
    <property type="match status" value="1"/>
</dbReference>
<evidence type="ECO:0000313" key="22">
    <source>
        <dbReference type="EMBL" id="KAF0765694.1"/>
    </source>
</evidence>
<dbReference type="SFLD" id="SFLDG01182">
    <property type="entry name" value="Prostaglandin_E_synthase_like"/>
    <property type="match status" value="1"/>
</dbReference>
<keyword evidence="14" id="KW-0275">Fatty acid biosynthesis</keyword>
<evidence type="ECO:0000256" key="8">
    <source>
        <dbReference type="ARBA" id="ARBA00022585"/>
    </source>
</evidence>
<keyword evidence="13 20" id="KW-0472">Membrane</keyword>
<dbReference type="InterPro" id="IPR011767">
    <property type="entry name" value="GLR_AS"/>
</dbReference>
<dbReference type="InterPro" id="IPR040079">
    <property type="entry name" value="Glutathione_S-Trfase"/>
</dbReference>
<evidence type="ECO:0000256" key="12">
    <source>
        <dbReference type="ARBA" id="ARBA00023098"/>
    </source>
</evidence>
<evidence type="ECO:0000256" key="5">
    <source>
        <dbReference type="ARBA" id="ARBA00019474"/>
    </source>
</evidence>
<comment type="pathway">
    <text evidence="2">Lipid metabolism; prostaglandin biosynthesis.</text>
</comment>
<dbReference type="SUPFAM" id="SSF52833">
    <property type="entry name" value="Thioredoxin-like"/>
    <property type="match status" value="1"/>
</dbReference>
<dbReference type="PANTHER" id="PTHR12782:SF5">
    <property type="entry name" value="PROSTAGLANDIN E SYNTHASE 2"/>
    <property type="match status" value="1"/>
</dbReference>
<evidence type="ECO:0000256" key="1">
    <source>
        <dbReference type="ARBA" id="ARBA00002549"/>
    </source>
</evidence>
<comment type="function">
    <text evidence="1">Has a glutathione-disulfide oxidoreductase activity in the presence of NADPH and glutathione reductase. Reduces low molecular weight disulfides and proteins.</text>
</comment>
<evidence type="ECO:0000256" key="3">
    <source>
        <dbReference type="ARBA" id="ARBA00007409"/>
    </source>
</evidence>
<organism evidence="22 23">
    <name type="scientific">Aphis craccivora</name>
    <name type="common">Cowpea aphid</name>
    <dbReference type="NCBI Taxonomy" id="307492"/>
    <lineage>
        <taxon>Eukaryota</taxon>
        <taxon>Metazoa</taxon>
        <taxon>Ecdysozoa</taxon>
        <taxon>Arthropoda</taxon>
        <taxon>Hexapoda</taxon>
        <taxon>Insecta</taxon>
        <taxon>Pterygota</taxon>
        <taxon>Neoptera</taxon>
        <taxon>Paraneoptera</taxon>
        <taxon>Hemiptera</taxon>
        <taxon>Sternorrhyncha</taxon>
        <taxon>Aphidomorpha</taxon>
        <taxon>Aphidoidea</taxon>
        <taxon>Aphididae</taxon>
        <taxon>Aphidini</taxon>
        <taxon>Aphis</taxon>
        <taxon>Aphis</taxon>
    </lineage>
</organism>
<gene>
    <name evidence="22" type="ORF">FWK35_00012454</name>
</gene>
<dbReference type="SFLD" id="SFLDG01203">
    <property type="entry name" value="Prostaglandin_E_synthase_like1"/>
    <property type="match status" value="1"/>
</dbReference>
<dbReference type="Gene3D" id="6.20.200.30">
    <property type="match status" value="1"/>
</dbReference>
<protein>
    <recommendedName>
        <fullName evidence="5">Prostaglandin E synthase 2</fullName>
        <ecNumber evidence="4">5.3.99.3</ecNumber>
    </recommendedName>
    <alternativeName>
        <fullName evidence="18">Microsomal prostaglandin E synthase 2</fullName>
    </alternativeName>
</protein>
<dbReference type="EMBL" id="VUJU01001346">
    <property type="protein sequence ID" value="KAF0765694.1"/>
    <property type="molecule type" value="Genomic_DNA"/>
</dbReference>
<evidence type="ECO:0000256" key="6">
    <source>
        <dbReference type="ARBA" id="ARBA00022501"/>
    </source>
</evidence>
<dbReference type="AlphaFoldDB" id="A0A6G0Z5D4"/>
<dbReference type="InterPro" id="IPR002109">
    <property type="entry name" value="Glutaredoxin"/>
</dbReference>
<evidence type="ECO:0000256" key="13">
    <source>
        <dbReference type="ARBA" id="ARBA00023136"/>
    </source>
</evidence>
<dbReference type="PANTHER" id="PTHR12782">
    <property type="entry name" value="MICROSOMAL PROSTAGLANDIN E SYNTHASE-2"/>
    <property type="match status" value="1"/>
</dbReference>
<evidence type="ECO:0000256" key="4">
    <source>
        <dbReference type="ARBA" id="ARBA00012203"/>
    </source>
</evidence>
<accession>A0A6G0Z5D4</accession>
<dbReference type="Pfam" id="PF00462">
    <property type="entry name" value="Glutaredoxin"/>
    <property type="match status" value="1"/>
</dbReference>
<sequence length="387" mass="44380">MALRVAVARLQIKTVAGGPFLLRINNQFSRMKHFNNESPLAKHAKKRTSTVRLIGSGLAIGVVVGAVYSYFSDSERKLPGSIINTPTKLPIMKTLPPELKVTRKVRHNNDEHADLILFQYPTCPFCCKVRAFLDYLKVPYDIIEVDPMLKQQISWSDYKKVPILLVKSNNGYQPLTDSTMIVSALATYLKDKTFSIEDIANFYPSMAYVDVDGKRKTDIMNKYFIMNEDESDKSKRLNSENERKWRKWSDETLVHSLSPNAYRTLSEAIDSFKWFSIVGEWEKNFPIWETSLMVYGGAFMMWLISKKLKKKYMLKDDVRQSLYEECNTWVKAVEQNGGTFMGGNKPNLADLAVYGTLSSIEGCMAFKDVQENTNINVWFSNMKKVIL</sequence>
<keyword evidence="12" id="KW-0443">Lipid metabolism</keyword>
<dbReference type="CDD" id="cd03197">
    <property type="entry name" value="GST_C_mPGES2"/>
    <property type="match status" value="1"/>
</dbReference>
<dbReference type="InterPro" id="IPR036249">
    <property type="entry name" value="Thioredoxin-like_sf"/>
</dbReference>
<keyword evidence="10" id="KW-0276">Fatty acid metabolism</keyword>
<dbReference type="InterPro" id="IPR034334">
    <property type="entry name" value="PGES2"/>
</dbReference>
<dbReference type="OrthoDB" id="423541at2759"/>
<dbReference type="InterPro" id="IPR004045">
    <property type="entry name" value="Glutathione_S-Trfase_N"/>
</dbReference>
<dbReference type="GO" id="GO:0050220">
    <property type="term" value="F:prostaglandin-E synthase activity"/>
    <property type="evidence" value="ECO:0007669"/>
    <property type="project" value="UniProtKB-EC"/>
</dbReference>
<dbReference type="EC" id="5.3.99.3" evidence="4"/>
<evidence type="ECO:0000313" key="23">
    <source>
        <dbReference type="Proteomes" id="UP000478052"/>
    </source>
</evidence>
<evidence type="ECO:0000256" key="18">
    <source>
        <dbReference type="ARBA" id="ARBA00031041"/>
    </source>
</evidence>
<dbReference type="InterPro" id="IPR034335">
    <property type="entry name" value="PGES2_C"/>
</dbReference>
<dbReference type="Gene3D" id="3.40.30.10">
    <property type="entry name" value="Glutaredoxin"/>
    <property type="match status" value="1"/>
</dbReference>
<dbReference type="SUPFAM" id="SSF47616">
    <property type="entry name" value="GST C-terminal domain-like"/>
    <property type="match status" value="1"/>
</dbReference>
<dbReference type="SFLD" id="SFLDS00019">
    <property type="entry name" value="Glutathione_Transferase_(cytos"/>
    <property type="match status" value="1"/>
</dbReference>
<evidence type="ECO:0000256" key="15">
    <source>
        <dbReference type="ARBA" id="ARBA00023235"/>
    </source>
</evidence>
<keyword evidence="6" id="KW-0644">Prostaglandin metabolism</keyword>
<dbReference type="GO" id="GO:0001516">
    <property type="term" value="P:prostaglandin biosynthetic process"/>
    <property type="evidence" value="ECO:0007669"/>
    <property type="project" value="UniProtKB-UniPathway"/>
</dbReference>
<comment type="similarity">
    <text evidence="3">Belongs to the GST superfamily.</text>
</comment>
<evidence type="ECO:0000256" key="20">
    <source>
        <dbReference type="SAM" id="Phobius"/>
    </source>
</evidence>
<dbReference type="Proteomes" id="UP000478052">
    <property type="component" value="Unassembled WGS sequence"/>
</dbReference>
<reference evidence="22 23" key="1">
    <citation type="submission" date="2019-08" db="EMBL/GenBank/DDBJ databases">
        <title>Whole genome of Aphis craccivora.</title>
        <authorList>
            <person name="Voronova N.V."/>
            <person name="Shulinski R.S."/>
            <person name="Bandarenka Y.V."/>
            <person name="Zhorov D.G."/>
            <person name="Warner D."/>
        </authorList>
    </citation>
    <scope>NUCLEOTIDE SEQUENCE [LARGE SCALE GENOMIC DNA]</scope>
    <source>
        <strain evidence="22">180601</strain>
        <tissue evidence="22">Whole Body</tissue>
    </source>
</reference>
<evidence type="ECO:0000256" key="14">
    <source>
        <dbReference type="ARBA" id="ARBA00023160"/>
    </source>
</evidence>
<keyword evidence="7" id="KW-0444">Lipid biosynthesis</keyword>
<evidence type="ECO:0000259" key="21">
    <source>
        <dbReference type="PROSITE" id="PS50404"/>
    </source>
</evidence>
<proteinExistence type="inferred from homology"/>
<dbReference type="Gene3D" id="1.20.1050.10">
    <property type="match status" value="1"/>
</dbReference>
<feature type="transmembrane region" description="Helical" evidence="20">
    <location>
        <begin position="51"/>
        <end position="71"/>
    </location>
</feature>